<feature type="domain" description="Metallo-beta-lactamase" evidence="1">
    <location>
        <begin position="167"/>
        <end position="222"/>
    </location>
</feature>
<protein>
    <recommendedName>
        <fullName evidence="1">Metallo-beta-lactamase domain-containing protein</fullName>
    </recommendedName>
</protein>
<sequence length="277" mass="30857">MTLVGRKAAGSSVTLDILFYAKKQLRSSTKRKRRDACDSKTKGLPHIFVVAVALQGAPHAELKADRPSHHANDAATRFTNPWPQRIFLIWIRTEFAVRSCAGTRGALIGCGWKTPPIPNNVTELIGFKPPAWNNVNNEPKKFKATWLGHACFLFELPTSPGAARGPWILFDPVFSHRCGLISWLGPGRITPPACPVQQLPEVDGIVISHYHYNHLAIPAIKSVVFPTLHRPPHPHLHPTKERISLPVALSLLQQLPQPRLVAQPRRHRLAPRCNIDL</sequence>
<name>A0A0C9VP24_SPHS4</name>
<gene>
    <name evidence="2" type="ORF">M422DRAFT_257618</name>
</gene>
<dbReference type="PANTHER" id="PTHR15032:SF4">
    <property type="entry name" value="N-ACYL-PHOSPHATIDYLETHANOLAMINE-HYDROLYZING PHOSPHOLIPASE D"/>
    <property type="match status" value="1"/>
</dbReference>
<dbReference type="InterPro" id="IPR036866">
    <property type="entry name" value="RibonucZ/Hydroxyglut_hydro"/>
</dbReference>
<evidence type="ECO:0000313" key="3">
    <source>
        <dbReference type="Proteomes" id="UP000054279"/>
    </source>
</evidence>
<dbReference type="PANTHER" id="PTHR15032">
    <property type="entry name" value="N-ACYL-PHOSPHATIDYLETHANOLAMINE-HYDROLYZING PHOSPHOLIPASE D"/>
    <property type="match status" value="1"/>
</dbReference>
<dbReference type="Pfam" id="PF12706">
    <property type="entry name" value="Lactamase_B_2"/>
    <property type="match status" value="1"/>
</dbReference>
<dbReference type="GO" id="GO:0070290">
    <property type="term" value="F:N-acylphosphatidylethanolamine-specific phospholipase D activity"/>
    <property type="evidence" value="ECO:0007669"/>
    <property type="project" value="TreeGrafter"/>
</dbReference>
<dbReference type="OrthoDB" id="332863at2759"/>
<reference evidence="2 3" key="1">
    <citation type="submission" date="2014-06" db="EMBL/GenBank/DDBJ databases">
        <title>Evolutionary Origins and Diversification of the Mycorrhizal Mutualists.</title>
        <authorList>
            <consortium name="DOE Joint Genome Institute"/>
            <consortium name="Mycorrhizal Genomics Consortium"/>
            <person name="Kohler A."/>
            <person name="Kuo A."/>
            <person name="Nagy L.G."/>
            <person name="Floudas D."/>
            <person name="Copeland A."/>
            <person name="Barry K.W."/>
            <person name="Cichocki N."/>
            <person name="Veneault-Fourrey C."/>
            <person name="LaButti K."/>
            <person name="Lindquist E.A."/>
            <person name="Lipzen A."/>
            <person name="Lundell T."/>
            <person name="Morin E."/>
            <person name="Murat C."/>
            <person name="Riley R."/>
            <person name="Ohm R."/>
            <person name="Sun H."/>
            <person name="Tunlid A."/>
            <person name="Henrissat B."/>
            <person name="Grigoriev I.V."/>
            <person name="Hibbett D.S."/>
            <person name="Martin F."/>
        </authorList>
    </citation>
    <scope>NUCLEOTIDE SEQUENCE [LARGE SCALE GENOMIC DNA]</scope>
    <source>
        <strain evidence="2 3">SS14</strain>
    </source>
</reference>
<proteinExistence type="predicted"/>
<dbReference type="GO" id="GO:0070291">
    <property type="term" value="P:N-acylethanolamine metabolic process"/>
    <property type="evidence" value="ECO:0007669"/>
    <property type="project" value="TreeGrafter"/>
</dbReference>
<dbReference type="GO" id="GO:0005737">
    <property type="term" value="C:cytoplasm"/>
    <property type="evidence" value="ECO:0007669"/>
    <property type="project" value="TreeGrafter"/>
</dbReference>
<dbReference type="GO" id="GO:0070292">
    <property type="term" value="P:N-acylphosphatidylethanolamine metabolic process"/>
    <property type="evidence" value="ECO:0007669"/>
    <property type="project" value="TreeGrafter"/>
</dbReference>
<dbReference type="EMBL" id="KN837151">
    <property type="protein sequence ID" value="KIJ39566.1"/>
    <property type="molecule type" value="Genomic_DNA"/>
</dbReference>
<keyword evidence="3" id="KW-1185">Reference proteome</keyword>
<dbReference type="AlphaFoldDB" id="A0A0C9VP24"/>
<dbReference type="SUPFAM" id="SSF56281">
    <property type="entry name" value="Metallo-hydrolase/oxidoreductase"/>
    <property type="match status" value="1"/>
</dbReference>
<evidence type="ECO:0000259" key="1">
    <source>
        <dbReference type="Pfam" id="PF12706"/>
    </source>
</evidence>
<dbReference type="HOGENOM" id="CLU_087693_0_0_1"/>
<organism evidence="2 3">
    <name type="scientific">Sphaerobolus stellatus (strain SS14)</name>
    <dbReference type="NCBI Taxonomy" id="990650"/>
    <lineage>
        <taxon>Eukaryota</taxon>
        <taxon>Fungi</taxon>
        <taxon>Dikarya</taxon>
        <taxon>Basidiomycota</taxon>
        <taxon>Agaricomycotina</taxon>
        <taxon>Agaricomycetes</taxon>
        <taxon>Phallomycetidae</taxon>
        <taxon>Geastrales</taxon>
        <taxon>Sphaerobolaceae</taxon>
        <taxon>Sphaerobolus</taxon>
    </lineage>
</organism>
<accession>A0A0C9VP24</accession>
<evidence type="ECO:0000313" key="2">
    <source>
        <dbReference type="EMBL" id="KIJ39566.1"/>
    </source>
</evidence>
<dbReference type="InterPro" id="IPR001279">
    <property type="entry name" value="Metallo-B-lactamas"/>
</dbReference>
<dbReference type="Proteomes" id="UP000054279">
    <property type="component" value="Unassembled WGS sequence"/>
</dbReference>
<dbReference type="Gene3D" id="3.60.15.10">
    <property type="entry name" value="Ribonuclease Z/Hydroxyacylglutathione hydrolase-like"/>
    <property type="match status" value="1"/>
</dbReference>